<dbReference type="InterPro" id="IPR003607">
    <property type="entry name" value="HD/PDEase_dom"/>
</dbReference>
<comment type="cofactor">
    <cofactor evidence="6">
        <name>a divalent metal cation</name>
        <dbReference type="ChEBI" id="CHEBI:60240"/>
    </cofactor>
    <text evidence="6">Binds 2 divalent metal cations per subunit. Site 1 may preferentially bind zinc ions, while site 2 has a preference for magnesium and/or manganese ions.</text>
</comment>
<feature type="binding site" evidence="4">
    <location>
        <position position="624"/>
    </location>
    <ligand>
        <name>AMP</name>
        <dbReference type="ChEBI" id="CHEBI:456215"/>
    </ligand>
</feature>
<dbReference type="InterPro" id="IPR023088">
    <property type="entry name" value="PDEase"/>
</dbReference>
<dbReference type="Gene3D" id="1.10.1300.10">
    <property type="entry name" value="3'5'-cyclic nucleotide phosphodiesterase, catalytic domain"/>
    <property type="match status" value="2"/>
</dbReference>
<dbReference type="PROSITE" id="PS51845">
    <property type="entry name" value="PDEASE_I_2"/>
    <property type="match status" value="1"/>
</dbReference>
<feature type="binding site" evidence="5">
    <location>
        <position position="691"/>
    </location>
    <ligand>
        <name>Zn(2+)</name>
        <dbReference type="ChEBI" id="CHEBI:29105"/>
        <label>1</label>
    </ligand>
</feature>
<reference evidence="8" key="1">
    <citation type="submission" date="2022-06" db="EMBL/GenBank/DDBJ databases">
        <authorList>
            <person name="Berger JAMES D."/>
            <person name="Berger JAMES D."/>
        </authorList>
    </citation>
    <scope>NUCLEOTIDE SEQUENCE [LARGE SCALE GENOMIC DNA]</scope>
</reference>
<evidence type="ECO:0000256" key="3">
    <source>
        <dbReference type="PIRSR" id="PIRSR623088-1"/>
    </source>
</evidence>
<keyword evidence="1 5" id="KW-0479">Metal-binding</keyword>
<evidence type="ECO:0000313" key="8">
    <source>
        <dbReference type="Proteomes" id="UP000050795"/>
    </source>
</evidence>
<evidence type="ECO:0000313" key="9">
    <source>
        <dbReference type="WBParaSite" id="TREG1_102750.1"/>
    </source>
</evidence>
<feature type="active site" description="Proton donor" evidence="3">
    <location>
        <position position="581"/>
    </location>
</feature>
<dbReference type="Pfam" id="PF00233">
    <property type="entry name" value="PDEase_I"/>
    <property type="match status" value="2"/>
</dbReference>
<evidence type="ECO:0000256" key="5">
    <source>
        <dbReference type="PIRSR" id="PIRSR623088-3"/>
    </source>
</evidence>
<dbReference type="CDD" id="cd00077">
    <property type="entry name" value="HDc"/>
    <property type="match status" value="1"/>
</dbReference>
<feature type="binding site" evidence="5">
    <location>
        <position position="623"/>
    </location>
    <ligand>
        <name>Zn(2+)</name>
        <dbReference type="ChEBI" id="CHEBI:29105"/>
        <label>1</label>
    </ligand>
</feature>
<feature type="binding site" evidence="4">
    <location>
        <position position="742"/>
    </location>
    <ligand>
        <name>AMP</name>
        <dbReference type="ChEBI" id="CHEBI:456215"/>
    </ligand>
</feature>
<dbReference type="InterPro" id="IPR036971">
    <property type="entry name" value="PDEase_catalytic_dom_sf"/>
</dbReference>
<sequence>MKRKRLSSSRCCYSVIHKKDECDTSVNTDKEVTLDLLNTVGPNQLCSILHEVIHELFSTSHLIFIQRVNSSTMSLINEFVCQMTNISCTRESRTAKNANLKVKSKRVTTDNRMNKCFIFHSYSEHELTKNSVRSFVIKVDNIRNMELRSLFLLEKPTVKKLKFVVAYLLCESASLENGTLISIHKDDFEKHLSFFENSTTQELGEVLRKLLDKKAWNFCRSSQKKFFRLINLGSFSYEYHIQDNSTQRLADSSNPSITIFYLVVYLWSVPTGEYSACLSGSAVDSCNENVQISNLLDIHRKRLYEVCRLQYLSDCNKFYEIFHRELANFSCIESKTGLFENIADSLKKLINFDSISIYHFDKAEQEWIEELNQYPLKIQMVRKQRWNNSKWMLEDLFKQINVDMETLKTYKIDDVSRFINQLDINVYWIDMFSSGASHSTLIELRKCDGKEKFSRYDRYLLSCTIINFLSVLLRQTYLNEELHIMKSKNKVNTEMIAYHMKIPDNEISQLANKNLRFLTELHPDCKQLNFRIGSVGEKDSRKAIMMMFDTLGFIDEWKIHRPTLACFILTVKKNYRSPAYHNWMHAFTVGHVAYLALTIDSQLTNQYLDKIERLALFIGALCHDIDHRGFNNSYQKYERLRYLLKQIILATDLCQHISLMPEIMQVTGKMYNPSNVKHRELLLSLLVTACDLNDQCKDWYNTREAAKLIYHEFFIQGDLEKSWNLTPQPSLDRNKAFIPELQVYLLDSIVLPCFK</sequence>
<dbReference type="GO" id="GO:0007165">
    <property type="term" value="P:signal transduction"/>
    <property type="evidence" value="ECO:0007669"/>
    <property type="project" value="InterPro"/>
</dbReference>
<dbReference type="EC" id="3.1.4.-" evidence="6"/>
<evidence type="ECO:0000256" key="2">
    <source>
        <dbReference type="ARBA" id="ARBA00022801"/>
    </source>
</evidence>
<dbReference type="SMART" id="SM00471">
    <property type="entry name" value="HDc"/>
    <property type="match status" value="1"/>
</dbReference>
<feature type="binding site" evidence="4">
    <location>
        <begin position="581"/>
        <end position="585"/>
    </location>
    <ligand>
        <name>AMP</name>
        <dbReference type="ChEBI" id="CHEBI:456215"/>
    </ligand>
</feature>
<keyword evidence="8" id="KW-1185">Reference proteome</keyword>
<evidence type="ECO:0000256" key="1">
    <source>
        <dbReference type="ARBA" id="ARBA00022723"/>
    </source>
</evidence>
<feature type="binding site" evidence="5">
    <location>
        <position position="624"/>
    </location>
    <ligand>
        <name>Zn(2+)</name>
        <dbReference type="ChEBI" id="CHEBI:29105"/>
        <label>2</label>
    </ligand>
</feature>
<comment type="similarity">
    <text evidence="6">Belongs to the cyclic nucleotide phosphodiesterase family.</text>
</comment>
<dbReference type="InterPro" id="IPR002073">
    <property type="entry name" value="PDEase_catalytic_dom"/>
</dbReference>
<dbReference type="Proteomes" id="UP000050795">
    <property type="component" value="Unassembled WGS sequence"/>
</dbReference>
<feature type="binding site" evidence="4">
    <location>
        <position position="691"/>
    </location>
    <ligand>
        <name>AMP</name>
        <dbReference type="ChEBI" id="CHEBI:456215"/>
    </ligand>
</feature>
<dbReference type="InterPro" id="IPR023174">
    <property type="entry name" value="PDEase_CS"/>
</dbReference>
<evidence type="ECO:0000256" key="6">
    <source>
        <dbReference type="RuleBase" id="RU363067"/>
    </source>
</evidence>
<dbReference type="PROSITE" id="PS00126">
    <property type="entry name" value="PDEASE_I_1"/>
    <property type="match status" value="1"/>
</dbReference>
<feature type="binding site" evidence="5">
    <location>
        <position position="585"/>
    </location>
    <ligand>
        <name>Zn(2+)</name>
        <dbReference type="ChEBI" id="CHEBI:29105"/>
        <label>1</label>
    </ligand>
</feature>
<protein>
    <recommendedName>
        <fullName evidence="6">Phosphodiesterase</fullName>
        <ecNumber evidence="6">3.1.4.-</ecNumber>
    </recommendedName>
</protein>
<evidence type="ECO:0000256" key="4">
    <source>
        <dbReference type="PIRSR" id="PIRSR623088-2"/>
    </source>
</evidence>
<keyword evidence="2 6" id="KW-0378">Hydrolase</keyword>
<reference evidence="9" key="2">
    <citation type="submission" date="2023-11" db="UniProtKB">
        <authorList>
            <consortium name="WormBaseParasite"/>
        </authorList>
    </citation>
    <scope>IDENTIFICATION</scope>
</reference>
<name>A0AA85ILD9_TRIRE</name>
<dbReference type="WBParaSite" id="TREG1_102750.1">
    <property type="protein sequence ID" value="TREG1_102750.1"/>
    <property type="gene ID" value="TREG1_102750"/>
</dbReference>
<evidence type="ECO:0000259" key="7">
    <source>
        <dbReference type="PROSITE" id="PS51845"/>
    </source>
</evidence>
<dbReference type="AlphaFoldDB" id="A0AA85ILD9"/>
<dbReference type="SUPFAM" id="SSF109604">
    <property type="entry name" value="HD-domain/PDEase-like"/>
    <property type="match status" value="1"/>
</dbReference>
<dbReference type="GO" id="GO:0046872">
    <property type="term" value="F:metal ion binding"/>
    <property type="evidence" value="ECO:0007669"/>
    <property type="project" value="UniProtKB-KW"/>
</dbReference>
<dbReference type="PRINTS" id="PR00387">
    <property type="entry name" value="PDIESTERASE1"/>
</dbReference>
<feature type="binding site" evidence="5">
    <location>
        <position position="624"/>
    </location>
    <ligand>
        <name>Zn(2+)</name>
        <dbReference type="ChEBI" id="CHEBI:29105"/>
        <label>1</label>
    </ligand>
</feature>
<feature type="domain" description="PDEase" evidence="7">
    <location>
        <begin position="503"/>
        <end position="755"/>
    </location>
</feature>
<dbReference type="PANTHER" id="PTHR11347">
    <property type="entry name" value="CYCLIC NUCLEOTIDE PHOSPHODIESTERASE"/>
    <property type="match status" value="1"/>
</dbReference>
<dbReference type="GO" id="GO:0004114">
    <property type="term" value="F:3',5'-cyclic-nucleotide phosphodiesterase activity"/>
    <property type="evidence" value="ECO:0007669"/>
    <property type="project" value="InterPro"/>
</dbReference>
<accession>A0AA85ILD9</accession>
<organism evidence="8 9">
    <name type="scientific">Trichobilharzia regenti</name>
    <name type="common">Nasal bird schistosome</name>
    <dbReference type="NCBI Taxonomy" id="157069"/>
    <lineage>
        <taxon>Eukaryota</taxon>
        <taxon>Metazoa</taxon>
        <taxon>Spiralia</taxon>
        <taxon>Lophotrochozoa</taxon>
        <taxon>Platyhelminthes</taxon>
        <taxon>Trematoda</taxon>
        <taxon>Digenea</taxon>
        <taxon>Strigeidida</taxon>
        <taxon>Schistosomatoidea</taxon>
        <taxon>Schistosomatidae</taxon>
        <taxon>Trichobilharzia</taxon>
    </lineage>
</organism>
<proteinExistence type="inferred from homology"/>